<evidence type="ECO:0000256" key="1">
    <source>
        <dbReference type="SAM" id="SignalP"/>
    </source>
</evidence>
<accession>A0A3E0G6H2</accession>
<protein>
    <recommendedName>
        <fullName evidence="4">Peptidase inhibitor family I36</fullName>
    </recommendedName>
</protein>
<comment type="caution">
    <text evidence="2">The sequence shown here is derived from an EMBL/GenBank/DDBJ whole genome shotgun (WGS) entry which is preliminary data.</text>
</comment>
<reference evidence="2 3" key="1">
    <citation type="submission" date="2018-08" db="EMBL/GenBank/DDBJ databases">
        <title>Genomic Encyclopedia of Archaeal and Bacterial Type Strains, Phase II (KMG-II): from individual species to whole genera.</title>
        <authorList>
            <person name="Goeker M."/>
        </authorList>
    </citation>
    <scope>NUCLEOTIDE SEQUENCE [LARGE SCALE GENOMIC DNA]</scope>
    <source>
        <strain evidence="2 3">DSM 45791</strain>
    </source>
</reference>
<organism evidence="2 3">
    <name type="scientific">Kutzneria buriramensis</name>
    <dbReference type="NCBI Taxonomy" id="1045776"/>
    <lineage>
        <taxon>Bacteria</taxon>
        <taxon>Bacillati</taxon>
        <taxon>Actinomycetota</taxon>
        <taxon>Actinomycetes</taxon>
        <taxon>Pseudonocardiales</taxon>
        <taxon>Pseudonocardiaceae</taxon>
        <taxon>Kutzneria</taxon>
    </lineage>
</organism>
<proteinExistence type="predicted"/>
<name>A0A3E0G6H2_9PSEU</name>
<dbReference type="EMBL" id="QUNO01000037">
    <property type="protein sequence ID" value="REH18120.1"/>
    <property type="molecule type" value="Genomic_DNA"/>
</dbReference>
<feature type="chain" id="PRO_5017700562" description="Peptidase inhibitor family I36" evidence="1">
    <location>
        <begin position="30"/>
        <end position="191"/>
    </location>
</feature>
<feature type="signal peptide" evidence="1">
    <location>
        <begin position="1"/>
        <end position="29"/>
    </location>
</feature>
<evidence type="ECO:0008006" key="4">
    <source>
        <dbReference type="Google" id="ProtNLM"/>
    </source>
</evidence>
<keyword evidence="1" id="KW-0732">Signal</keyword>
<gene>
    <name evidence="2" type="ORF">BCF44_1377</name>
</gene>
<dbReference type="RefSeq" id="WP_147329046.1">
    <property type="nucleotide sequence ID" value="NZ_CP144375.1"/>
</dbReference>
<dbReference type="Proteomes" id="UP000256269">
    <property type="component" value="Unassembled WGS sequence"/>
</dbReference>
<keyword evidence="3" id="KW-1185">Reference proteome</keyword>
<evidence type="ECO:0000313" key="2">
    <source>
        <dbReference type="EMBL" id="REH18120.1"/>
    </source>
</evidence>
<evidence type="ECO:0000313" key="3">
    <source>
        <dbReference type="Proteomes" id="UP000256269"/>
    </source>
</evidence>
<sequence>MKHRIRSAAAAAAVALGVTVLGTTGVAHAGLPGDGCGYNVHVGHRTNVVMWLWNGPGPSYYNVGYVDQWYSGQSASCKHTAANFHSTTWFNNYPARGSFNLGLEVMDNTPQGSALRGEGGQWSPLVSTGIGNYSYGVDIHQDYDSFSAHAVITNSSGAVVCSAYTDTHDYNTGGNTAGGDATTYCGGGPQG</sequence>
<dbReference type="AlphaFoldDB" id="A0A3E0G6H2"/>